<dbReference type="Proteomes" id="UP001595387">
    <property type="component" value="Unassembled WGS sequence"/>
</dbReference>
<dbReference type="NCBIfam" id="NF005679">
    <property type="entry name" value="PRK07475.1"/>
    <property type="match status" value="1"/>
</dbReference>
<proteinExistence type="predicted"/>
<evidence type="ECO:0000313" key="1">
    <source>
        <dbReference type="EMBL" id="MFC2949364.1"/>
    </source>
</evidence>
<dbReference type="EMBL" id="JBHRRZ010000035">
    <property type="protein sequence ID" value="MFC2949364.1"/>
    <property type="molecule type" value="Genomic_DNA"/>
</dbReference>
<sequence length="243" mass="27292">MIYQAKQGQVNYGFTIGILMLDTNVPRIPGDVGNATTYPYPVIYRTLKNVTAKRIAVKDDTILPEIMEKGRELVQNGAKAITADCGFLQFYQRELRDALNVPVFLSSLLQLPFLFLMLDKSEDIGIITADSTLLDRNLLSKIGLDEPHRVQIAGLQNSSYFYEAFVAESGTLNEDGIRQEVVGLAVNMVKENPQIKAVLLECSFLPTYSKAVQEAVQLPVFDYRTMIDYVQHSYRRGNINGFL</sequence>
<reference evidence="2" key="1">
    <citation type="journal article" date="2019" name="Int. J. Syst. Evol. Microbiol.">
        <title>The Global Catalogue of Microorganisms (GCM) 10K type strain sequencing project: providing services to taxonomists for standard genome sequencing and annotation.</title>
        <authorList>
            <consortium name="The Broad Institute Genomics Platform"/>
            <consortium name="The Broad Institute Genome Sequencing Center for Infectious Disease"/>
            <person name="Wu L."/>
            <person name="Ma J."/>
        </authorList>
    </citation>
    <scope>NUCLEOTIDE SEQUENCE [LARGE SCALE GENOMIC DNA]</scope>
    <source>
        <strain evidence="2">KCTC 13193</strain>
    </source>
</reference>
<comment type="caution">
    <text evidence="1">The sequence shown here is derived from an EMBL/GenBank/DDBJ whole genome shotgun (WGS) entry which is preliminary data.</text>
</comment>
<evidence type="ECO:0000313" key="2">
    <source>
        <dbReference type="Proteomes" id="UP001595387"/>
    </source>
</evidence>
<accession>A0ABV7A932</accession>
<dbReference type="RefSeq" id="WP_390307338.1">
    <property type="nucleotide sequence ID" value="NZ_JBHRRZ010000035.1"/>
</dbReference>
<gene>
    <name evidence="1" type="ORF">ACFODW_13665</name>
</gene>
<organism evidence="1 2">
    <name type="scientific">Virgibacillus sediminis</name>
    <dbReference type="NCBI Taxonomy" id="202260"/>
    <lineage>
        <taxon>Bacteria</taxon>
        <taxon>Bacillati</taxon>
        <taxon>Bacillota</taxon>
        <taxon>Bacilli</taxon>
        <taxon>Bacillales</taxon>
        <taxon>Bacillaceae</taxon>
        <taxon>Virgibacillus</taxon>
    </lineage>
</organism>
<protein>
    <submittedName>
        <fullName evidence="1">Aspartate/glutamate racemase family protein</fullName>
    </submittedName>
</protein>
<name>A0ABV7A932_9BACI</name>
<keyword evidence="2" id="KW-1185">Reference proteome</keyword>